<feature type="compositionally biased region" description="Polar residues" evidence="7">
    <location>
        <begin position="77"/>
        <end position="95"/>
    </location>
</feature>
<feature type="region of interest" description="Disordered" evidence="7">
    <location>
        <begin position="1"/>
        <end position="62"/>
    </location>
</feature>
<evidence type="ECO:0000256" key="3">
    <source>
        <dbReference type="ARBA" id="ARBA00023155"/>
    </source>
</evidence>
<dbReference type="EMBL" id="JAFCIX010000330">
    <property type="protein sequence ID" value="KAH6594670.1"/>
    <property type="molecule type" value="Genomic_DNA"/>
</dbReference>
<evidence type="ECO:0000256" key="7">
    <source>
        <dbReference type="SAM" id="MobiDB-lite"/>
    </source>
</evidence>
<feature type="domain" description="Homeobox" evidence="8">
    <location>
        <begin position="100"/>
        <end position="160"/>
    </location>
</feature>
<evidence type="ECO:0000256" key="6">
    <source>
        <dbReference type="RuleBase" id="RU000682"/>
    </source>
</evidence>
<feature type="compositionally biased region" description="Basic residues" evidence="7">
    <location>
        <begin position="379"/>
        <end position="389"/>
    </location>
</feature>
<evidence type="ECO:0000256" key="5">
    <source>
        <dbReference type="PROSITE-ProRule" id="PRU00108"/>
    </source>
</evidence>
<gene>
    <name evidence="9" type="ORF">BASA50_006348</name>
</gene>
<dbReference type="Pfam" id="PF00046">
    <property type="entry name" value="Homeodomain"/>
    <property type="match status" value="1"/>
</dbReference>
<feature type="compositionally biased region" description="Polar residues" evidence="7">
    <location>
        <begin position="1"/>
        <end position="13"/>
    </location>
</feature>
<evidence type="ECO:0000313" key="9">
    <source>
        <dbReference type="EMBL" id="KAH6594670.1"/>
    </source>
</evidence>
<feature type="region of interest" description="Disordered" evidence="7">
    <location>
        <begin position="76"/>
        <end position="95"/>
    </location>
</feature>
<dbReference type="InterPro" id="IPR051000">
    <property type="entry name" value="Homeobox_DNA-bind_prot"/>
</dbReference>
<evidence type="ECO:0000256" key="1">
    <source>
        <dbReference type="ARBA" id="ARBA00004123"/>
    </source>
</evidence>
<keyword evidence="3 5" id="KW-0371">Homeobox</keyword>
<reference evidence="9 10" key="1">
    <citation type="submission" date="2021-02" db="EMBL/GenBank/DDBJ databases">
        <title>Variation within the Batrachochytrium salamandrivorans European outbreak.</title>
        <authorList>
            <person name="Kelly M."/>
            <person name="Pasmans F."/>
            <person name="Shea T.P."/>
            <person name="Munoz J.F."/>
            <person name="Carranza S."/>
            <person name="Cuomo C.A."/>
            <person name="Martel A."/>
        </authorList>
    </citation>
    <scope>NUCLEOTIDE SEQUENCE [LARGE SCALE GENOMIC DNA]</scope>
    <source>
        <strain evidence="9 10">AMFP18/2</strain>
    </source>
</reference>
<accession>A0ABQ8FCU6</accession>
<dbReference type="Gene3D" id="1.10.10.60">
    <property type="entry name" value="Homeodomain-like"/>
    <property type="match status" value="1"/>
</dbReference>
<dbReference type="PROSITE" id="PS50071">
    <property type="entry name" value="HOMEOBOX_2"/>
    <property type="match status" value="1"/>
</dbReference>
<keyword evidence="2 5" id="KW-0238">DNA-binding</keyword>
<feature type="compositionally biased region" description="Polar residues" evidence="7">
    <location>
        <begin position="168"/>
        <end position="185"/>
    </location>
</feature>
<organism evidence="9 10">
    <name type="scientific">Batrachochytrium salamandrivorans</name>
    <dbReference type="NCBI Taxonomy" id="1357716"/>
    <lineage>
        <taxon>Eukaryota</taxon>
        <taxon>Fungi</taxon>
        <taxon>Fungi incertae sedis</taxon>
        <taxon>Chytridiomycota</taxon>
        <taxon>Chytridiomycota incertae sedis</taxon>
        <taxon>Chytridiomycetes</taxon>
        <taxon>Rhizophydiales</taxon>
        <taxon>Rhizophydiales incertae sedis</taxon>
        <taxon>Batrachochytrium</taxon>
    </lineage>
</organism>
<name>A0ABQ8FCU6_9FUNG</name>
<dbReference type="InterPro" id="IPR017970">
    <property type="entry name" value="Homeobox_CS"/>
</dbReference>
<dbReference type="Proteomes" id="UP001648503">
    <property type="component" value="Unassembled WGS sequence"/>
</dbReference>
<proteinExistence type="predicted"/>
<dbReference type="SUPFAM" id="SSF46689">
    <property type="entry name" value="Homeodomain-like"/>
    <property type="match status" value="1"/>
</dbReference>
<dbReference type="PANTHER" id="PTHR24324">
    <property type="entry name" value="HOMEOBOX PROTEIN HHEX"/>
    <property type="match status" value="1"/>
</dbReference>
<keyword evidence="10" id="KW-1185">Reference proteome</keyword>
<feature type="region of interest" description="Disordered" evidence="7">
    <location>
        <begin position="372"/>
        <end position="398"/>
    </location>
</feature>
<evidence type="ECO:0000313" key="10">
    <source>
        <dbReference type="Proteomes" id="UP001648503"/>
    </source>
</evidence>
<comment type="caution">
    <text evidence="9">The sequence shown here is derived from an EMBL/GenBank/DDBJ whole genome shotgun (WGS) entry which is preliminary data.</text>
</comment>
<keyword evidence="4 5" id="KW-0539">Nucleus</keyword>
<comment type="subcellular location">
    <subcellularLocation>
        <location evidence="1 5 6">Nucleus</location>
    </subcellularLocation>
</comment>
<evidence type="ECO:0000256" key="2">
    <source>
        <dbReference type="ARBA" id="ARBA00023125"/>
    </source>
</evidence>
<dbReference type="SMART" id="SM00389">
    <property type="entry name" value="HOX"/>
    <property type="match status" value="1"/>
</dbReference>
<feature type="region of interest" description="Disordered" evidence="7">
    <location>
        <begin position="264"/>
        <end position="296"/>
    </location>
</feature>
<evidence type="ECO:0000256" key="4">
    <source>
        <dbReference type="ARBA" id="ARBA00023242"/>
    </source>
</evidence>
<dbReference type="PANTHER" id="PTHR24324:SF5">
    <property type="entry name" value="HEMATOPOIETICALLY-EXPRESSED HOMEOBOX PROTEIN HHEX"/>
    <property type="match status" value="1"/>
</dbReference>
<dbReference type="InterPro" id="IPR009057">
    <property type="entry name" value="Homeodomain-like_sf"/>
</dbReference>
<feature type="compositionally biased region" description="Basic residues" evidence="7">
    <location>
        <begin position="15"/>
        <end position="24"/>
    </location>
</feature>
<evidence type="ECO:0000259" key="8">
    <source>
        <dbReference type="PROSITE" id="PS50071"/>
    </source>
</evidence>
<sequence length="443" mass="50063">MPSHQGPATSITPLSHHHHHHHHHQQEQQQREQQDHLQQSTSQRQKQHASRRSTPEISSAVTPVFSTTAMAIDRSDTNTVVSNGSAPSVDGSQLSNGISTDRRRVRRRIEGALLEKLTEFFWVNDRPSWEERRVISDKVGMSNRDVQVWFQNRRAKERRLATEGVGRSHTNPPSPALSQGRQVRTPSRHGITRSATAINTHNDHIDHKSTMSPSVYSSPLARAVLPDSTPQQTYQYTPTPTYMRTPYGQLQSHKHADSHWALNNEQRRSRASSSPLPPTTDLHRIPLHSSPTAQALPAIHMRSDYSDYSPSYTNDTLVDNKQYILMQPFQPTMPEHQSPLARMDDSESGMGYTHHAIDQSVRQLAPIPFVGSGDESHHSTPHGHHHHHDSKLAPMRKQAASHTLLDMSTMLNSSEADDMTMRKFADDMRDINEAAYLLLSIKQ</sequence>
<feature type="region of interest" description="Disordered" evidence="7">
    <location>
        <begin position="159"/>
        <end position="214"/>
    </location>
</feature>
<dbReference type="InterPro" id="IPR001356">
    <property type="entry name" value="HD"/>
</dbReference>
<protein>
    <recommendedName>
        <fullName evidence="8">Homeobox domain-containing protein</fullName>
    </recommendedName>
</protein>
<feature type="DNA-binding region" description="Homeobox" evidence="5">
    <location>
        <begin position="102"/>
        <end position="161"/>
    </location>
</feature>
<dbReference type="CDD" id="cd00086">
    <property type="entry name" value="homeodomain"/>
    <property type="match status" value="1"/>
</dbReference>
<feature type="compositionally biased region" description="Basic and acidic residues" evidence="7">
    <location>
        <begin position="25"/>
        <end position="35"/>
    </location>
</feature>
<dbReference type="PROSITE" id="PS00027">
    <property type="entry name" value="HOMEOBOX_1"/>
    <property type="match status" value="1"/>
</dbReference>